<keyword evidence="4" id="KW-0808">Transferase</keyword>
<keyword evidence="3 6" id="KW-0489">Methyltransferase</keyword>
<evidence type="ECO:0000313" key="7">
    <source>
        <dbReference type="EMBL" id="WLQ37986.1"/>
    </source>
</evidence>
<dbReference type="InterPro" id="IPR011610">
    <property type="entry name" value="SAM_mthyl_Trfase_ML2640-like"/>
</dbReference>
<dbReference type="PANTHER" id="PTHR43619">
    <property type="entry name" value="S-ADENOSYL-L-METHIONINE-DEPENDENT METHYLTRANSFERASE YKTD-RELATED"/>
    <property type="match status" value="1"/>
</dbReference>
<keyword evidence="8" id="KW-1185">Reference proteome</keyword>
<dbReference type="GO" id="GO:0032259">
    <property type="term" value="P:methylation"/>
    <property type="evidence" value="ECO:0007669"/>
    <property type="project" value="UniProtKB-KW"/>
</dbReference>
<keyword evidence="5 6" id="KW-0949">S-adenosyl-L-methionine</keyword>
<organism evidence="7 8">
    <name type="scientific">Streptomyces castrisilvae</name>
    <dbReference type="NCBI Taxonomy" id="3033811"/>
    <lineage>
        <taxon>Bacteria</taxon>
        <taxon>Bacillati</taxon>
        <taxon>Actinomycetota</taxon>
        <taxon>Actinomycetes</taxon>
        <taxon>Kitasatosporales</taxon>
        <taxon>Streptomycetaceae</taxon>
        <taxon>Streptomyces</taxon>
    </lineage>
</organism>
<dbReference type="GO" id="GO:0008168">
    <property type="term" value="F:methyltransferase activity"/>
    <property type="evidence" value="ECO:0007669"/>
    <property type="project" value="UniProtKB-KW"/>
</dbReference>
<evidence type="ECO:0000313" key="8">
    <source>
        <dbReference type="Proteomes" id="UP001239522"/>
    </source>
</evidence>
<reference evidence="7 8" key="1">
    <citation type="submission" date="2023-03" db="EMBL/GenBank/DDBJ databases">
        <title>Isolation and description of six Streptomyces strains from soil environments, able to metabolize different microbial glucans.</title>
        <authorList>
            <person name="Widen T."/>
            <person name="Larsbrink J."/>
        </authorList>
    </citation>
    <scope>NUCLEOTIDE SEQUENCE [LARGE SCALE GENOMIC DNA]</scope>
    <source>
        <strain evidence="7 8">Mut1</strain>
    </source>
</reference>
<dbReference type="InterPro" id="IPR029063">
    <property type="entry name" value="SAM-dependent_MTases_sf"/>
</dbReference>
<evidence type="ECO:0000256" key="3">
    <source>
        <dbReference type="ARBA" id="ARBA00022603"/>
    </source>
</evidence>
<dbReference type="SUPFAM" id="SSF53335">
    <property type="entry name" value="S-adenosyl-L-methionine-dependent methyltransferases"/>
    <property type="match status" value="1"/>
</dbReference>
<name>A0ABY9HTT5_9ACTN</name>
<evidence type="ECO:0000256" key="6">
    <source>
        <dbReference type="RuleBase" id="RU362030"/>
    </source>
</evidence>
<gene>
    <name evidence="7" type="ORF">P8A18_00580</name>
</gene>
<dbReference type="EMBL" id="CP120997">
    <property type="protein sequence ID" value="WLQ37986.1"/>
    <property type="molecule type" value="Genomic_DNA"/>
</dbReference>
<dbReference type="Pfam" id="PF04072">
    <property type="entry name" value="LCM"/>
    <property type="match status" value="1"/>
</dbReference>
<evidence type="ECO:0000256" key="2">
    <source>
        <dbReference type="ARBA" id="ARBA00008138"/>
    </source>
</evidence>
<comment type="function">
    <text evidence="1 6">Exhibits S-adenosyl-L-methionine-dependent methyltransferase activity.</text>
</comment>
<dbReference type="InterPro" id="IPR007213">
    <property type="entry name" value="Ppm1/Ppm2/Tcmp"/>
</dbReference>
<proteinExistence type="inferred from homology"/>
<evidence type="ECO:0000256" key="5">
    <source>
        <dbReference type="ARBA" id="ARBA00022691"/>
    </source>
</evidence>
<dbReference type="EC" id="2.1.1.-" evidence="6"/>
<comment type="similarity">
    <text evidence="2 6">Belongs to the UPF0677 family.</text>
</comment>
<sequence>MDEGVGRTALMVAAARAVEAGRPDALARDTYAEHFVRASASSADWPVHPDQVPGGDADPLWGRLGRFFALRTRVFDDFLLDRAAAGTRQAVILGAGLDSRAYRLAWPPGCAVFEIDRAEVLAFKRTVLDALGAVPPVQRHALAADMRQAWTERLIAAGFDPEAPTSWVAEGLLPYLPPTAERALIDTVVAHSAAGSALAYEVKHVEKPAADAAADYPLHTVVRERIGVDLSALFNREPRPDSAAGLTARGWTTTIRTPFDFTRQYGRGPLPQNNDTLAANRWIFASAPAGH</sequence>
<evidence type="ECO:0000256" key="4">
    <source>
        <dbReference type="ARBA" id="ARBA00022679"/>
    </source>
</evidence>
<accession>A0ABY9HTT5</accession>
<dbReference type="PANTHER" id="PTHR43619:SF2">
    <property type="entry name" value="S-ADENOSYL-L-METHIONINE-DEPENDENT METHYLTRANSFERASES SUPERFAMILY PROTEIN"/>
    <property type="match status" value="1"/>
</dbReference>
<dbReference type="Proteomes" id="UP001239522">
    <property type="component" value="Chromosome"/>
</dbReference>
<protein>
    <recommendedName>
        <fullName evidence="6">S-adenosyl-L-methionine-dependent methyltransferase</fullName>
        <ecNumber evidence="6">2.1.1.-</ecNumber>
    </recommendedName>
</protein>
<dbReference type="NCBIfam" id="TIGR00027">
    <property type="entry name" value="mthyl_TIGR00027"/>
    <property type="match status" value="1"/>
</dbReference>
<dbReference type="Gene3D" id="3.40.50.150">
    <property type="entry name" value="Vaccinia Virus protein VP39"/>
    <property type="match status" value="1"/>
</dbReference>
<evidence type="ECO:0000256" key="1">
    <source>
        <dbReference type="ARBA" id="ARBA00003907"/>
    </source>
</evidence>